<proteinExistence type="predicted"/>
<reference evidence="2 4" key="2">
    <citation type="journal article" date="2013" name="Nature">
        <title>Insights into bilaterian evolution from three spiralian genomes.</title>
        <authorList>
            <person name="Simakov O."/>
            <person name="Marletaz F."/>
            <person name="Cho S.J."/>
            <person name="Edsinger-Gonzales E."/>
            <person name="Havlak P."/>
            <person name="Hellsten U."/>
            <person name="Kuo D.H."/>
            <person name="Larsson T."/>
            <person name="Lv J."/>
            <person name="Arendt D."/>
            <person name="Savage R."/>
            <person name="Osoegawa K."/>
            <person name="de Jong P."/>
            <person name="Grimwood J."/>
            <person name="Chapman J.A."/>
            <person name="Shapiro H."/>
            <person name="Aerts A."/>
            <person name="Otillar R.P."/>
            <person name="Terry A.Y."/>
            <person name="Boore J.L."/>
            <person name="Grigoriev I.V."/>
            <person name="Lindberg D.R."/>
            <person name="Seaver E.C."/>
            <person name="Weisblat D.A."/>
            <person name="Putnam N.H."/>
            <person name="Rokhsar D.S."/>
        </authorList>
    </citation>
    <scope>NUCLEOTIDE SEQUENCE</scope>
</reference>
<feature type="compositionally biased region" description="Low complexity" evidence="1">
    <location>
        <begin position="86"/>
        <end position="98"/>
    </location>
</feature>
<evidence type="ECO:0000256" key="1">
    <source>
        <dbReference type="SAM" id="MobiDB-lite"/>
    </source>
</evidence>
<keyword evidence="4" id="KW-1185">Reference proteome</keyword>
<dbReference type="RefSeq" id="XP_009026574.1">
    <property type="nucleotide sequence ID" value="XM_009028326.1"/>
</dbReference>
<dbReference type="Proteomes" id="UP000015101">
    <property type="component" value="Unassembled WGS sequence"/>
</dbReference>
<dbReference type="EMBL" id="AMQM01006875">
    <property type="status" value="NOT_ANNOTATED_CDS"/>
    <property type="molecule type" value="Genomic_DNA"/>
</dbReference>
<dbReference type="HOGENOM" id="CLU_1637262_0_0_1"/>
<gene>
    <name evidence="3" type="primary">20207329</name>
    <name evidence="2" type="ORF">HELRODRAFT_179500</name>
</gene>
<protein>
    <submittedName>
        <fullName evidence="2 3">Uncharacterized protein</fullName>
    </submittedName>
</protein>
<dbReference type="GeneID" id="20207329"/>
<evidence type="ECO:0000313" key="2">
    <source>
        <dbReference type="EMBL" id="ESN95425.1"/>
    </source>
</evidence>
<dbReference type="EMBL" id="KB097528">
    <property type="protein sequence ID" value="ESN95425.1"/>
    <property type="molecule type" value="Genomic_DNA"/>
</dbReference>
<dbReference type="EnsemblMetazoa" id="HelroT179500">
    <property type="protein sequence ID" value="HelroP179500"/>
    <property type="gene ID" value="HelroG179500"/>
</dbReference>
<dbReference type="InParanoid" id="T1FET0"/>
<dbReference type="AlphaFoldDB" id="T1FET0"/>
<feature type="region of interest" description="Disordered" evidence="1">
    <location>
        <begin position="69"/>
        <end position="123"/>
    </location>
</feature>
<sequence>MILDHQHLLYTNYNKLKQILKKTFPLWIKNANKIMMNKDDIKFLESMMANRIASFASLDKKLVLQLQRKDTRAQKQEERRRKFQESAAASSTAAPLSSDESCADIDSPVKQPDKVPAMQTRTHHRLRRTGTDAFTPFDIIKSPKIVFFYQIENFSSTAVSTH</sequence>
<dbReference type="CTD" id="20207329"/>
<reference evidence="3" key="3">
    <citation type="submission" date="2015-06" db="UniProtKB">
        <authorList>
            <consortium name="EnsemblMetazoa"/>
        </authorList>
    </citation>
    <scope>IDENTIFICATION</scope>
</reference>
<evidence type="ECO:0000313" key="3">
    <source>
        <dbReference type="EnsemblMetazoa" id="HelroP179500"/>
    </source>
</evidence>
<reference evidence="4" key="1">
    <citation type="submission" date="2012-12" db="EMBL/GenBank/DDBJ databases">
        <authorList>
            <person name="Hellsten U."/>
            <person name="Grimwood J."/>
            <person name="Chapman J.A."/>
            <person name="Shapiro H."/>
            <person name="Aerts A."/>
            <person name="Otillar R.P."/>
            <person name="Terry A.Y."/>
            <person name="Boore J.L."/>
            <person name="Simakov O."/>
            <person name="Marletaz F."/>
            <person name="Cho S.-J."/>
            <person name="Edsinger-Gonzales E."/>
            <person name="Havlak P."/>
            <person name="Kuo D.-H."/>
            <person name="Larsson T."/>
            <person name="Lv J."/>
            <person name="Arendt D."/>
            <person name="Savage R."/>
            <person name="Osoegawa K."/>
            <person name="de Jong P."/>
            <person name="Lindberg D.R."/>
            <person name="Seaver E.C."/>
            <person name="Weisblat D.A."/>
            <person name="Putnam N.H."/>
            <person name="Grigoriev I.V."/>
            <person name="Rokhsar D.S."/>
        </authorList>
    </citation>
    <scope>NUCLEOTIDE SEQUENCE</scope>
</reference>
<organism evidence="3 4">
    <name type="scientific">Helobdella robusta</name>
    <name type="common">Californian leech</name>
    <dbReference type="NCBI Taxonomy" id="6412"/>
    <lineage>
        <taxon>Eukaryota</taxon>
        <taxon>Metazoa</taxon>
        <taxon>Spiralia</taxon>
        <taxon>Lophotrochozoa</taxon>
        <taxon>Annelida</taxon>
        <taxon>Clitellata</taxon>
        <taxon>Hirudinea</taxon>
        <taxon>Rhynchobdellida</taxon>
        <taxon>Glossiphoniidae</taxon>
        <taxon>Helobdella</taxon>
    </lineage>
</organism>
<name>T1FET0_HELRO</name>
<accession>T1FET0</accession>
<evidence type="ECO:0000313" key="4">
    <source>
        <dbReference type="Proteomes" id="UP000015101"/>
    </source>
</evidence>
<feature type="compositionally biased region" description="Basic and acidic residues" evidence="1">
    <location>
        <begin position="69"/>
        <end position="84"/>
    </location>
</feature>
<dbReference type="KEGG" id="hro:HELRODRAFT_179500"/>